<dbReference type="SUPFAM" id="SSF52540">
    <property type="entry name" value="P-loop containing nucleoside triphosphate hydrolases"/>
    <property type="match status" value="1"/>
</dbReference>
<accession>A0A8S1EPJ3</accession>
<proteinExistence type="predicted"/>
<dbReference type="Gene3D" id="3.40.50.1000">
    <property type="entry name" value="HAD superfamily/HAD-like"/>
    <property type="match status" value="1"/>
</dbReference>
<sequence length="407" mass="46063">MKRSSDGSKKSSNEKPLKDLFGRPIKSDGSWSSKGGDDLLIFTHDECKPKQKVACFDMDGTLITTKSGKVFAVDTNDWKLLHAHIPKTLRELHNDGFKIVIFTNQKGIKVGKVDKNLFKKKIEAIIAKLGVPVQAFVAISDGIYRKPCIGMWKELEELNEGISIEKSASLYVGDAAGRHKTSIRPKKDHSCADRFFALNVGLKFYTPEEFFEKNQQQEPWGPPAFEPKNLFDESLNEYVPNDTKIPSDNLEIIVLVGFPGSGKSSFSRSLAEAHGYVVVNRDTLGTWQKCVAQTKYALNEGKRVIVDNTNPDKESRKRYIDVAKELGVECRCFKMNCDLVQAEHNVRYRSLINEDAPKIGIMVLRMHNSKFQEPDLAEGFKEIVLVNFKPKFDSKENKELFSMYLIE</sequence>
<dbReference type="PANTHER" id="PTHR12083">
    <property type="entry name" value="BIFUNCTIONAL POLYNUCLEOTIDE PHOSPHATASE/KINASE"/>
    <property type="match status" value="1"/>
</dbReference>
<evidence type="ECO:0000313" key="3">
    <source>
        <dbReference type="Proteomes" id="UP000494206"/>
    </source>
</evidence>
<dbReference type="Pfam" id="PF08645">
    <property type="entry name" value="PNK3P"/>
    <property type="match status" value="1"/>
</dbReference>
<feature type="region of interest" description="Disordered" evidence="1">
    <location>
        <begin position="1"/>
        <end position="31"/>
    </location>
</feature>
<dbReference type="InterPro" id="IPR036412">
    <property type="entry name" value="HAD-like_sf"/>
</dbReference>
<protein>
    <recommendedName>
        <fullName evidence="4">PNK FHA domain-containing protein</fullName>
    </recommendedName>
</protein>
<dbReference type="PANTHER" id="PTHR12083:SF9">
    <property type="entry name" value="BIFUNCTIONAL POLYNUCLEOTIDE PHOSPHATASE_KINASE"/>
    <property type="match status" value="1"/>
</dbReference>
<dbReference type="EMBL" id="CADEPM010000005">
    <property type="protein sequence ID" value="CAB3405709.1"/>
    <property type="molecule type" value="Genomic_DNA"/>
</dbReference>
<reference evidence="2 3" key="1">
    <citation type="submission" date="2020-04" db="EMBL/GenBank/DDBJ databases">
        <authorList>
            <person name="Laetsch R D."/>
            <person name="Stevens L."/>
            <person name="Kumar S."/>
            <person name="Blaxter L. M."/>
        </authorList>
    </citation>
    <scope>NUCLEOTIDE SEQUENCE [LARGE SCALE GENOMIC DNA]</scope>
</reference>
<dbReference type="GO" id="GO:0003690">
    <property type="term" value="F:double-stranded DNA binding"/>
    <property type="evidence" value="ECO:0007669"/>
    <property type="project" value="TreeGrafter"/>
</dbReference>
<dbReference type="FunFam" id="3.40.50.300:FF:000737">
    <property type="entry name" value="Bifunctional polynucleotide phosphatase/kinase"/>
    <property type="match status" value="1"/>
</dbReference>
<comment type="caution">
    <text evidence="2">The sequence shown here is derived from an EMBL/GenBank/DDBJ whole genome shotgun (WGS) entry which is preliminary data.</text>
</comment>
<gene>
    <name evidence="2" type="ORF">CBOVIS_LOCUS7874</name>
</gene>
<dbReference type="InterPro" id="IPR027417">
    <property type="entry name" value="P-loop_NTPase"/>
</dbReference>
<evidence type="ECO:0000256" key="1">
    <source>
        <dbReference type="SAM" id="MobiDB-lite"/>
    </source>
</evidence>
<organism evidence="2 3">
    <name type="scientific">Caenorhabditis bovis</name>
    <dbReference type="NCBI Taxonomy" id="2654633"/>
    <lineage>
        <taxon>Eukaryota</taxon>
        <taxon>Metazoa</taxon>
        <taxon>Ecdysozoa</taxon>
        <taxon>Nematoda</taxon>
        <taxon>Chromadorea</taxon>
        <taxon>Rhabditida</taxon>
        <taxon>Rhabditina</taxon>
        <taxon>Rhabditomorpha</taxon>
        <taxon>Rhabditoidea</taxon>
        <taxon>Rhabditidae</taxon>
        <taxon>Peloderinae</taxon>
        <taxon>Caenorhabditis</taxon>
    </lineage>
</organism>
<feature type="compositionally biased region" description="Basic and acidic residues" evidence="1">
    <location>
        <begin position="1"/>
        <end position="21"/>
    </location>
</feature>
<dbReference type="Pfam" id="PF13671">
    <property type="entry name" value="AAA_33"/>
    <property type="match status" value="2"/>
</dbReference>
<dbReference type="SUPFAM" id="SSF56784">
    <property type="entry name" value="HAD-like"/>
    <property type="match status" value="1"/>
</dbReference>
<dbReference type="InterPro" id="IPR013954">
    <property type="entry name" value="PNK3P"/>
</dbReference>
<evidence type="ECO:0000313" key="2">
    <source>
        <dbReference type="EMBL" id="CAB3405709.1"/>
    </source>
</evidence>
<dbReference type="Gene3D" id="3.40.50.300">
    <property type="entry name" value="P-loop containing nucleotide triphosphate hydrolases"/>
    <property type="match status" value="1"/>
</dbReference>
<dbReference type="InterPro" id="IPR006549">
    <property type="entry name" value="HAD-SF_hydro_IIIA"/>
</dbReference>
<dbReference type="GO" id="GO:0006281">
    <property type="term" value="P:DNA repair"/>
    <property type="evidence" value="ECO:0007669"/>
    <property type="project" value="TreeGrafter"/>
</dbReference>
<dbReference type="InterPro" id="IPR006551">
    <property type="entry name" value="Polynucleotide_phosphatase"/>
</dbReference>
<dbReference type="NCBIfam" id="TIGR01664">
    <property type="entry name" value="DNA-3'-Pase"/>
    <property type="match status" value="1"/>
</dbReference>
<evidence type="ECO:0008006" key="4">
    <source>
        <dbReference type="Google" id="ProtNLM"/>
    </source>
</evidence>
<dbReference type="FunFam" id="3.40.50.1000:FF:000078">
    <property type="entry name" value="Bifunctional polynucleotide phosphatase/kinase"/>
    <property type="match status" value="1"/>
</dbReference>
<dbReference type="GO" id="GO:0046403">
    <property type="term" value="F:polynucleotide 3'-phosphatase activity"/>
    <property type="evidence" value="ECO:0007669"/>
    <property type="project" value="TreeGrafter"/>
</dbReference>
<name>A0A8S1EPJ3_9PELO</name>
<dbReference type="OrthoDB" id="19045at2759"/>
<dbReference type="CDD" id="cd01625">
    <property type="entry name" value="HAD_PNP"/>
    <property type="match status" value="1"/>
</dbReference>
<dbReference type="Proteomes" id="UP000494206">
    <property type="component" value="Unassembled WGS sequence"/>
</dbReference>
<keyword evidence="3" id="KW-1185">Reference proteome</keyword>
<dbReference type="AlphaFoldDB" id="A0A8S1EPJ3"/>
<dbReference type="NCBIfam" id="TIGR01662">
    <property type="entry name" value="HAD-SF-IIIA"/>
    <property type="match status" value="1"/>
</dbReference>
<dbReference type="InterPro" id="IPR023214">
    <property type="entry name" value="HAD_sf"/>
</dbReference>
<dbReference type="GO" id="GO:0046404">
    <property type="term" value="F:ATP-dependent polydeoxyribonucleotide 5'-hydroxyl-kinase activity"/>
    <property type="evidence" value="ECO:0007669"/>
    <property type="project" value="TreeGrafter"/>
</dbReference>